<proteinExistence type="predicted"/>
<evidence type="ECO:0000313" key="3">
    <source>
        <dbReference type="Proteomes" id="UP000578697"/>
    </source>
</evidence>
<dbReference type="Gene3D" id="2.160.20.110">
    <property type="match status" value="1"/>
</dbReference>
<feature type="signal peptide" evidence="1">
    <location>
        <begin position="1"/>
        <end position="20"/>
    </location>
</feature>
<evidence type="ECO:0000256" key="1">
    <source>
        <dbReference type="SAM" id="SignalP"/>
    </source>
</evidence>
<accession>A0A840SKS9</accession>
<gene>
    <name evidence="2" type="ORF">HNP77_002350</name>
</gene>
<comment type="caution">
    <text evidence="2">The sequence shown here is derived from an EMBL/GenBank/DDBJ whole genome shotgun (WGS) entry which is preliminary data.</text>
</comment>
<keyword evidence="3" id="KW-1185">Reference proteome</keyword>
<dbReference type="PROSITE" id="PS51257">
    <property type="entry name" value="PROKAR_LIPOPROTEIN"/>
    <property type="match status" value="1"/>
</dbReference>
<dbReference type="SUPFAM" id="SSF51126">
    <property type="entry name" value="Pectin lyase-like"/>
    <property type="match status" value="2"/>
</dbReference>
<reference evidence="2 3" key="1">
    <citation type="submission" date="2020-08" db="EMBL/GenBank/DDBJ databases">
        <title>Genomic Encyclopedia of Type Strains, Phase IV (KMG-IV): sequencing the most valuable type-strain genomes for metagenomic binning, comparative biology and taxonomic classification.</title>
        <authorList>
            <person name="Goeker M."/>
        </authorList>
    </citation>
    <scope>NUCLEOTIDE SEQUENCE [LARGE SCALE GENOMIC DNA]</scope>
    <source>
        <strain evidence="2 3">DSM 103679</strain>
    </source>
</reference>
<dbReference type="InterPro" id="IPR012332">
    <property type="entry name" value="Autotransporter_pectin_lyase_C"/>
</dbReference>
<keyword evidence="1" id="KW-0732">Signal</keyword>
<organism evidence="2 3">
    <name type="scientific">Treponema rectale</name>
    <dbReference type="NCBI Taxonomy" id="744512"/>
    <lineage>
        <taxon>Bacteria</taxon>
        <taxon>Pseudomonadati</taxon>
        <taxon>Spirochaetota</taxon>
        <taxon>Spirochaetia</taxon>
        <taxon>Spirochaetales</taxon>
        <taxon>Treponemataceae</taxon>
        <taxon>Treponema</taxon>
    </lineage>
</organism>
<dbReference type="RefSeq" id="WP_184653553.1">
    <property type="nucleotide sequence ID" value="NZ_JACHFR010000004.1"/>
</dbReference>
<dbReference type="GO" id="GO:0000724">
    <property type="term" value="P:double-strand break repair via homologous recombination"/>
    <property type="evidence" value="ECO:0007669"/>
    <property type="project" value="TreeGrafter"/>
</dbReference>
<feature type="chain" id="PRO_5033048711" description="Polymorphic outer membrane protein repeat-containing protein" evidence="1">
    <location>
        <begin position="21"/>
        <end position="1699"/>
    </location>
</feature>
<dbReference type="Gene3D" id="2.160.20.20">
    <property type="match status" value="1"/>
</dbReference>
<evidence type="ECO:0000313" key="2">
    <source>
        <dbReference type="EMBL" id="MBB5219961.1"/>
    </source>
</evidence>
<sequence length="1699" mass="175148">MNKKALITKLTFLCSGFMFFISCSDMFSFQTGESSSRNTSETDRIIFNGTISVSGALPVSLNETLNQVQGDSHAELDSASLAQEIPCQARNDSHAELVSASFAQEIPCQARNDNISARNDSSVSRSALPSFTIGTEYYYYVTATQTDGSGSFTINSIEDSDFFDFSSGVTFALELTSGKWNIEAGIKNDDASVMSETYPATVSTANPVVSHTFYPKLSQKGRGTLSLNMSIPDTVKSLTATCSDDGWNVTCGLTSESLAYVKGGDGTDGATVDSGSYEVTFNFYDEDSILLYSTVQTVNVFDNLLTNTWVSDGSGIINESGDFSLTSALITQFARTTLYVGQTAAATKLKITANDTSGTGSVYSPLKTLDVAIKKIIASGDGTKDYKIFISGEVTGNSSLTPPVASKARSISICGLNGLDEQGNPKDALIGDGSDTVLNVMTSASLKDIVIKGGTTGLSVGLTGTTVTIESGVLITGCSRGVNIYGSGKLKMKGGKISGNTGTQGGGVKLSSGAGFDFEDGEISGNEAVVDPEDSYSGEGGGVYVESGCSFTMTGGTIKSNKAVRGAGIYNSASSSSITDGTITENEASEQGGGICNTSNSSFTITGGEISKNTSPSGGAILVNYATLVLSDDAYIPSGDKKGKHGAGKNDICLEKNGSHDSYITVADGLLKHTESAPVAVSLDELKRGKTVIIAQDGVLETLPDDIEKKFVLTSAADGWESFLSSDKKSLRLNLPIYVAGKDYKKCSANGSDDEGTGLKSAPFATISKALSLMNDKDVDYIVAIDGEVPGAQTIPSTLKNDGNGTYNARSVVICGATGNTTDILNGGFTQTSNGTTLKILTGVPVIIKKIKITGGYAASSSAGGGGLYVNGDVTLSEGALVYGNYTASCGGGIYNDSKNLTIESGAEISGNHEKGVSNCGGGGVFNYKGTLVISGGVIKTNSAAHEGGAIYNDEEGTCYIYGNALIGKDATAAPSEWNYGSNTAENGGAICVKGGNVYIGYKNNNGTASKDDEASVKIMGNAVNSSSSKGGGIYVVSGTVQIAKTCVGFNYSPKDGGGIYTTGTVSLLEDAVIKGNKAYSYGGGVHVNKKGSLSMTSNSIIGGSESGEENTAASGGGVYVASNSTVTGDEATVTFGVLGASVSPSITGNSATSGGGGVYVENFAATFNMHSGTISNNKLVGGTTGGGGVEISYGTFNMNGGTISGNYIENPGTSTLGGAVDINTNGTFNIKGTVSIPYGGEKYKNDVSSRGNPVKIAGAITLPEGVSSVATIIPKNYTEPILELETSPTPSTTLANEAGKFEVVPNGSTKYYIAFDGKMYKYKPAAQFTAVPASGDTTGLATMDDFEKVAEWVDDGNELTGVTLILLTDVTLDSSFTPVGEYYSDYEVNKQGKVRKVFTGGTFDGNNKTITYDNVSFTQEYSGIFSGAKNATIQNLNLEGTLNVNADYAGCVIGHAEACIVKNCSSSVTITSESSQYGIGGIIGDAEGTSVSGKTYYNERDCYILDCVNTGSITGSASGYVGGIAGSATACIIRNCINKGNITGAKCCGGIVGVTSGSGPNSYGNLIENCGNNGNVSVTGSESYDSGAGGIAGGPSANNDDWYPHINNCYSSGTITCTYTTYDGKTLNGGILGYEKDKCVLSKCYYYNPNQACSAGSPSGSSKYTSISNILDDMNSLNNSDSATYRKWKVSGIVLEFE</sequence>
<name>A0A840SKS9_9SPIR</name>
<dbReference type="SMART" id="SM00710">
    <property type="entry name" value="PbH1"/>
    <property type="match status" value="12"/>
</dbReference>
<evidence type="ECO:0008006" key="4">
    <source>
        <dbReference type="Google" id="ProtNLM"/>
    </source>
</evidence>
<dbReference type="EMBL" id="JACHFR010000004">
    <property type="protein sequence ID" value="MBB5219961.1"/>
    <property type="molecule type" value="Genomic_DNA"/>
</dbReference>
<dbReference type="GO" id="GO:0043130">
    <property type="term" value="F:ubiquitin binding"/>
    <property type="evidence" value="ECO:0007669"/>
    <property type="project" value="TreeGrafter"/>
</dbReference>
<dbReference type="PANTHER" id="PTHR19862">
    <property type="entry name" value="WD REPEAT-CONTAINING PROTEIN 48"/>
    <property type="match status" value="1"/>
</dbReference>
<protein>
    <recommendedName>
        <fullName evidence="4">Polymorphic outer membrane protein repeat-containing protein</fullName>
    </recommendedName>
</protein>
<dbReference type="InterPro" id="IPR011050">
    <property type="entry name" value="Pectin_lyase_fold/virulence"/>
</dbReference>
<dbReference type="InterPro" id="IPR006626">
    <property type="entry name" value="PbH1"/>
</dbReference>
<dbReference type="InterPro" id="IPR051246">
    <property type="entry name" value="WDR48"/>
</dbReference>
<dbReference type="PANTHER" id="PTHR19862:SF14">
    <property type="entry name" value="WD REPEAT-CONTAINING PROTEIN 48"/>
    <property type="match status" value="1"/>
</dbReference>
<dbReference type="Proteomes" id="UP000578697">
    <property type="component" value="Unassembled WGS sequence"/>
</dbReference>